<accession>A0A392V075</accession>
<organism evidence="1 2">
    <name type="scientific">Trifolium medium</name>
    <dbReference type="NCBI Taxonomy" id="97028"/>
    <lineage>
        <taxon>Eukaryota</taxon>
        <taxon>Viridiplantae</taxon>
        <taxon>Streptophyta</taxon>
        <taxon>Embryophyta</taxon>
        <taxon>Tracheophyta</taxon>
        <taxon>Spermatophyta</taxon>
        <taxon>Magnoliopsida</taxon>
        <taxon>eudicotyledons</taxon>
        <taxon>Gunneridae</taxon>
        <taxon>Pentapetalae</taxon>
        <taxon>rosids</taxon>
        <taxon>fabids</taxon>
        <taxon>Fabales</taxon>
        <taxon>Fabaceae</taxon>
        <taxon>Papilionoideae</taxon>
        <taxon>50 kb inversion clade</taxon>
        <taxon>NPAAA clade</taxon>
        <taxon>Hologalegina</taxon>
        <taxon>IRL clade</taxon>
        <taxon>Trifolieae</taxon>
        <taxon>Trifolium</taxon>
    </lineage>
</organism>
<dbReference type="AlphaFoldDB" id="A0A392V075"/>
<evidence type="ECO:0000313" key="2">
    <source>
        <dbReference type="Proteomes" id="UP000265520"/>
    </source>
</evidence>
<evidence type="ECO:0000313" key="1">
    <source>
        <dbReference type="EMBL" id="MCI80481.1"/>
    </source>
</evidence>
<comment type="caution">
    <text evidence="1">The sequence shown here is derived from an EMBL/GenBank/DDBJ whole genome shotgun (WGS) entry which is preliminary data.</text>
</comment>
<reference evidence="1 2" key="1">
    <citation type="journal article" date="2018" name="Front. Plant Sci.">
        <title>Red Clover (Trifolium pratense) and Zigzag Clover (T. medium) - A Picture of Genomic Similarities and Differences.</title>
        <authorList>
            <person name="Dluhosova J."/>
            <person name="Istvanek J."/>
            <person name="Nedelnik J."/>
            <person name="Repkova J."/>
        </authorList>
    </citation>
    <scope>NUCLEOTIDE SEQUENCE [LARGE SCALE GENOMIC DNA]</scope>
    <source>
        <strain evidence="2">cv. 10/8</strain>
        <tissue evidence="1">Leaf</tissue>
    </source>
</reference>
<name>A0A392V075_9FABA</name>
<feature type="non-terminal residue" evidence="1">
    <location>
        <position position="46"/>
    </location>
</feature>
<dbReference type="EMBL" id="LXQA010996744">
    <property type="protein sequence ID" value="MCI80481.1"/>
    <property type="molecule type" value="Genomic_DNA"/>
</dbReference>
<sequence>MKVDSDPLNVDASYVKVFDCNVIEIADAAGVESIPEKEYEKKVQKV</sequence>
<proteinExistence type="predicted"/>
<dbReference type="Proteomes" id="UP000265520">
    <property type="component" value="Unassembled WGS sequence"/>
</dbReference>
<keyword evidence="2" id="KW-1185">Reference proteome</keyword>
<protein>
    <submittedName>
        <fullName evidence="1">Uncharacterized protein</fullName>
    </submittedName>
</protein>